<keyword evidence="10 13" id="KW-0496">Mitochondrion</keyword>
<feature type="transmembrane region" description="Helical" evidence="13">
    <location>
        <begin position="106"/>
        <end position="127"/>
    </location>
</feature>
<reference evidence="18" key="1">
    <citation type="submission" date="2010-07" db="EMBL/GenBank/DDBJ databases">
        <title>The genome sequence of Gaeumannomyces graminis var. tritici strain R3-111a-1.</title>
        <authorList>
            <consortium name="The Broad Institute Genome Sequencing Platform"/>
            <person name="Ma L.-J."/>
            <person name="Dead R."/>
            <person name="Young S."/>
            <person name="Zeng Q."/>
            <person name="Koehrsen M."/>
            <person name="Alvarado L."/>
            <person name="Berlin A."/>
            <person name="Chapman S.B."/>
            <person name="Chen Z."/>
            <person name="Freedman E."/>
            <person name="Gellesch M."/>
            <person name="Goldberg J."/>
            <person name="Griggs A."/>
            <person name="Gujja S."/>
            <person name="Heilman E.R."/>
            <person name="Heiman D."/>
            <person name="Hepburn T."/>
            <person name="Howarth C."/>
            <person name="Jen D."/>
            <person name="Larson L."/>
            <person name="Mehta T."/>
            <person name="Neiman D."/>
            <person name="Pearson M."/>
            <person name="Roberts A."/>
            <person name="Saif S."/>
            <person name="Shea T."/>
            <person name="Shenoy N."/>
            <person name="Sisk P."/>
            <person name="Stolte C."/>
            <person name="Sykes S."/>
            <person name="Walk T."/>
            <person name="White J."/>
            <person name="Yandava C."/>
            <person name="Haas B."/>
            <person name="Nusbaum C."/>
            <person name="Birren B."/>
        </authorList>
    </citation>
    <scope>NUCLEOTIDE SEQUENCE [LARGE SCALE GENOMIC DNA]</scope>
    <source>
        <strain evidence="18">R3-111a-1</strain>
    </source>
</reference>
<dbReference type="AlphaFoldDB" id="J3NRZ1"/>
<evidence type="ECO:0000256" key="5">
    <source>
        <dbReference type="ARBA" id="ARBA00022692"/>
    </source>
</evidence>
<reference evidence="17" key="4">
    <citation type="journal article" date="2015" name="G3 (Bethesda)">
        <title>Genome sequences of three phytopathogenic species of the Magnaporthaceae family of fungi.</title>
        <authorList>
            <person name="Okagaki L.H."/>
            <person name="Nunes C.C."/>
            <person name="Sailsbery J."/>
            <person name="Clay B."/>
            <person name="Brown D."/>
            <person name="John T."/>
            <person name="Oh Y."/>
            <person name="Young N."/>
            <person name="Fitzgerald M."/>
            <person name="Haas B.J."/>
            <person name="Zeng Q."/>
            <person name="Young S."/>
            <person name="Adiconis X."/>
            <person name="Fan L."/>
            <person name="Levin J.Z."/>
            <person name="Mitchell T.K."/>
            <person name="Okubara P.A."/>
            <person name="Farman M.L."/>
            <person name="Kohn L.M."/>
            <person name="Birren B."/>
            <person name="Ma L.-J."/>
            <person name="Dean R.A."/>
        </authorList>
    </citation>
    <scope>NUCLEOTIDE SEQUENCE</scope>
    <source>
        <strain evidence="17">R3-111a-1</strain>
    </source>
</reference>
<evidence type="ECO:0000256" key="15">
    <source>
        <dbReference type="SAM" id="MobiDB-lite"/>
    </source>
</evidence>
<dbReference type="InterPro" id="IPR019133">
    <property type="entry name" value="MIC60"/>
</dbReference>
<dbReference type="GO" id="GO:0042407">
    <property type="term" value="P:cristae formation"/>
    <property type="evidence" value="ECO:0007669"/>
    <property type="project" value="TreeGrafter"/>
</dbReference>
<evidence type="ECO:0000256" key="7">
    <source>
        <dbReference type="ARBA" id="ARBA00022946"/>
    </source>
</evidence>
<sequence>MLRTSLRSVRGAGGRSFAAAASRQWQLGVAAPARVTVKRFFADKKTPEPAVIPPSETRTAAASQAPPPTSQVRVEASQIQPENVPLTPPAAPAAPPKKKKGFFRRLRNYILTMTFLGALAFGGGVWYSRINDSFHDFFTAYVPYGEQAVLYLEEMDFRKRFPRIAQREASSNPRDSDASVRIPAQSGASWRVADTEPPVKRESSAVKTEGAKQAAKAKAPPKEYPAPEVKQPAPAKKPTASPKAKASQVAAPAPAAAPAAAAFTPPEVDEPSRWPPASPIDPLAVNDANEPVVQDLVKLLNDIITVVNADGANARYGPTIGKAKQAAEQLGGKIREMKKVAQDEAAVTVKEQIDKLETHAADLISRIEGHMTAQESRWREEFEAEMARAQEIFDARLKTMTEREREVAEAKMQNRLLEQALELQRQFKEEVKQRVETEREGRLGQLESLSTAVSELDQLTSSLDEVVDVTKKTQQLNVAVDAVRASLEASSTGPAAPPRPFIRELAALKEIARGDDVVDAAIASIHPSAYQRGIPSTAELIDRFRRVATEVRKAALLPNDAGVASHASSYVLSKVLFTKQPGPAAEAGGDDVESVLTRAQTYLEQGELDAAAREVNGLKGWAKTLSRDWLAEVRKVLEVRQALDVIQTEARLRILKVE</sequence>
<feature type="coiled-coil region" evidence="14">
    <location>
        <begin position="400"/>
        <end position="440"/>
    </location>
</feature>
<keyword evidence="6 13" id="KW-0999">Mitochondrion inner membrane</keyword>
<dbReference type="VEuPathDB" id="FungiDB:GGTG_04039"/>
<feature type="compositionally biased region" description="Low complexity" evidence="15">
    <location>
        <begin position="226"/>
        <end position="262"/>
    </location>
</feature>
<proteinExistence type="inferred from homology"/>
<dbReference type="eggNOG" id="KOG1854">
    <property type="taxonomic scope" value="Eukaryota"/>
</dbReference>
<comment type="function">
    <text evidence="12">Component of the MICOS complex, a large protein complex of the mitochondrial inner membrane that plays crucial roles in the maintenance of crista junctions, inner membrane architecture, and formation of contact sites to the outer membrane. Plays a role in keeping cristae membranes connected to the inner boundary membrane. Also promotes protein import via the mitochondrial intermembrane space assembly (MIA) pathway.</text>
</comment>
<gene>
    <name evidence="17" type="primary">20344497</name>
    <name evidence="16" type="ORF">GGTG_04039</name>
</gene>
<evidence type="ECO:0000256" key="8">
    <source>
        <dbReference type="ARBA" id="ARBA00022989"/>
    </source>
</evidence>
<feature type="compositionally biased region" description="Basic and acidic residues" evidence="15">
    <location>
        <begin position="193"/>
        <end position="204"/>
    </location>
</feature>
<feature type="compositionally biased region" description="Low complexity" evidence="15">
    <location>
        <begin position="207"/>
        <end position="218"/>
    </location>
</feature>
<reference evidence="16" key="3">
    <citation type="submission" date="2010-09" db="EMBL/GenBank/DDBJ databases">
        <title>Annotation of Gaeumannomyces graminis var. tritici R3-111a-1.</title>
        <authorList>
            <consortium name="The Broad Institute Genome Sequencing Platform"/>
            <person name="Ma L.-J."/>
            <person name="Dead R."/>
            <person name="Young S.K."/>
            <person name="Zeng Q."/>
            <person name="Gargeya S."/>
            <person name="Fitzgerald M."/>
            <person name="Haas B."/>
            <person name="Abouelleil A."/>
            <person name="Alvarado L."/>
            <person name="Arachchi H.M."/>
            <person name="Berlin A."/>
            <person name="Brown A."/>
            <person name="Chapman S.B."/>
            <person name="Chen Z."/>
            <person name="Dunbar C."/>
            <person name="Freedman E."/>
            <person name="Gearin G."/>
            <person name="Gellesch M."/>
            <person name="Goldberg J."/>
            <person name="Griggs A."/>
            <person name="Gujja S."/>
            <person name="Heiman D."/>
            <person name="Howarth C."/>
            <person name="Larson L."/>
            <person name="Lui A."/>
            <person name="MacDonald P.J.P."/>
            <person name="Mehta T."/>
            <person name="Montmayeur A."/>
            <person name="Murphy C."/>
            <person name="Neiman D."/>
            <person name="Pearson M."/>
            <person name="Priest M."/>
            <person name="Roberts A."/>
            <person name="Saif S."/>
            <person name="Shea T."/>
            <person name="Shenoy N."/>
            <person name="Sisk P."/>
            <person name="Stolte C."/>
            <person name="Sykes S."/>
            <person name="Yandava C."/>
            <person name="Wortman J."/>
            <person name="Nusbaum C."/>
            <person name="Birren B."/>
        </authorList>
    </citation>
    <scope>NUCLEOTIDE SEQUENCE</scope>
    <source>
        <strain evidence="16">R3-111a-1</strain>
    </source>
</reference>
<evidence type="ECO:0000256" key="9">
    <source>
        <dbReference type="ARBA" id="ARBA00023054"/>
    </source>
</evidence>
<evidence type="ECO:0000256" key="12">
    <source>
        <dbReference type="ARBA" id="ARBA00025571"/>
    </source>
</evidence>
<dbReference type="GeneID" id="20344497"/>
<dbReference type="GO" id="GO:0061617">
    <property type="term" value="C:MICOS complex"/>
    <property type="evidence" value="ECO:0007669"/>
    <property type="project" value="TreeGrafter"/>
</dbReference>
<evidence type="ECO:0000256" key="1">
    <source>
        <dbReference type="ARBA" id="ARBA00004434"/>
    </source>
</evidence>
<comment type="similarity">
    <text evidence="2 13">Belongs to the MICOS complex subunit Mic60 family.</text>
</comment>
<keyword evidence="7" id="KW-0809">Transit peptide</keyword>
<dbReference type="RefSeq" id="XP_009220092.1">
    <property type="nucleotide sequence ID" value="XM_009221828.1"/>
</dbReference>
<reference evidence="17" key="5">
    <citation type="submission" date="2018-04" db="UniProtKB">
        <authorList>
            <consortium name="EnsemblFungi"/>
        </authorList>
    </citation>
    <scope>IDENTIFICATION</scope>
    <source>
        <strain evidence="17">R3-111a-1</strain>
    </source>
</reference>
<keyword evidence="11 13" id="KW-0472">Membrane</keyword>
<dbReference type="Pfam" id="PF09731">
    <property type="entry name" value="Mitofilin"/>
    <property type="match status" value="1"/>
</dbReference>
<keyword evidence="18" id="KW-1185">Reference proteome</keyword>
<evidence type="ECO:0000313" key="17">
    <source>
        <dbReference type="EnsemblFungi" id="EJT78947"/>
    </source>
</evidence>
<evidence type="ECO:0000256" key="14">
    <source>
        <dbReference type="SAM" id="Coils"/>
    </source>
</evidence>
<evidence type="ECO:0000256" key="2">
    <source>
        <dbReference type="ARBA" id="ARBA00010877"/>
    </source>
</evidence>
<dbReference type="EMBL" id="GL385396">
    <property type="protein sequence ID" value="EJT78947.1"/>
    <property type="molecule type" value="Genomic_DNA"/>
</dbReference>
<keyword evidence="9 14" id="KW-0175">Coiled coil</keyword>
<dbReference type="OrthoDB" id="10261039at2759"/>
<dbReference type="PANTHER" id="PTHR15415">
    <property type="entry name" value="MITOFILIN"/>
    <property type="match status" value="1"/>
</dbReference>
<dbReference type="HOGENOM" id="CLU_008024_1_2_1"/>
<evidence type="ECO:0000313" key="16">
    <source>
        <dbReference type="EMBL" id="EJT78947.1"/>
    </source>
</evidence>
<evidence type="ECO:0000256" key="11">
    <source>
        <dbReference type="ARBA" id="ARBA00023136"/>
    </source>
</evidence>
<evidence type="ECO:0000313" key="18">
    <source>
        <dbReference type="Proteomes" id="UP000006039"/>
    </source>
</evidence>
<evidence type="ECO:0000256" key="6">
    <source>
        <dbReference type="ARBA" id="ARBA00022792"/>
    </source>
</evidence>
<organism evidence="16">
    <name type="scientific">Gaeumannomyces tritici (strain R3-111a-1)</name>
    <name type="common">Wheat and barley take-all root rot fungus</name>
    <name type="synonym">Gaeumannomyces graminis var. tritici</name>
    <dbReference type="NCBI Taxonomy" id="644352"/>
    <lineage>
        <taxon>Eukaryota</taxon>
        <taxon>Fungi</taxon>
        <taxon>Dikarya</taxon>
        <taxon>Ascomycota</taxon>
        <taxon>Pezizomycotina</taxon>
        <taxon>Sordariomycetes</taxon>
        <taxon>Sordariomycetidae</taxon>
        <taxon>Magnaporthales</taxon>
        <taxon>Magnaporthaceae</taxon>
        <taxon>Gaeumannomyces</taxon>
    </lineage>
</organism>
<feature type="region of interest" description="Disordered" evidence="15">
    <location>
        <begin position="47"/>
        <end position="71"/>
    </location>
</feature>
<comment type="subunit">
    <text evidence="3 13">Component of the mitochondrial contact site and cristae organizing system (MICOS) complex.</text>
</comment>
<protein>
    <recommendedName>
        <fullName evidence="4 13">MICOS complex subunit MIC60</fullName>
    </recommendedName>
    <alternativeName>
        <fullName evidence="13">Mitofilin</fullName>
    </alternativeName>
</protein>
<evidence type="ECO:0000256" key="3">
    <source>
        <dbReference type="ARBA" id="ARBA00011875"/>
    </source>
</evidence>
<dbReference type="Proteomes" id="UP000006039">
    <property type="component" value="Unassembled WGS sequence"/>
</dbReference>
<accession>J3NRZ1</accession>
<reference evidence="16" key="2">
    <citation type="submission" date="2010-07" db="EMBL/GenBank/DDBJ databases">
        <authorList>
            <consortium name="The Broad Institute Genome Sequencing Platform"/>
            <consortium name="Broad Institute Genome Sequencing Center for Infectious Disease"/>
            <person name="Ma L.-J."/>
            <person name="Dead R."/>
            <person name="Young S."/>
            <person name="Zeng Q."/>
            <person name="Koehrsen M."/>
            <person name="Alvarado L."/>
            <person name="Berlin A."/>
            <person name="Chapman S.B."/>
            <person name="Chen Z."/>
            <person name="Freedman E."/>
            <person name="Gellesch M."/>
            <person name="Goldberg J."/>
            <person name="Griggs A."/>
            <person name="Gujja S."/>
            <person name="Heilman E.R."/>
            <person name="Heiman D."/>
            <person name="Hepburn T."/>
            <person name="Howarth C."/>
            <person name="Jen D."/>
            <person name="Larson L."/>
            <person name="Mehta T."/>
            <person name="Neiman D."/>
            <person name="Pearson M."/>
            <person name="Roberts A."/>
            <person name="Saif S."/>
            <person name="Shea T."/>
            <person name="Shenoy N."/>
            <person name="Sisk P."/>
            <person name="Stolte C."/>
            <person name="Sykes S."/>
            <person name="Walk T."/>
            <person name="White J."/>
            <person name="Yandava C."/>
            <person name="Haas B."/>
            <person name="Nusbaum C."/>
            <person name="Birren B."/>
        </authorList>
    </citation>
    <scope>NUCLEOTIDE SEQUENCE</scope>
    <source>
        <strain evidence="16">R3-111a-1</strain>
    </source>
</reference>
<comment type="subcellular location">
    <subcellularLocation>
        <location evidence="1 13">Mitochondrion inner membrane</location>
        <topology evidence="1 13">Single-pass membrane protein</topology>
    </subcellularLocation>
</comment>
<feature type="region of interest" description="Disordered" evidence="15">
    <location>
        <begin position="166"/>
        <end position="274"/>
    </location>
</feature>
<evidence type="ECO:0000256" key="13">
    <source>
        <dbReference type="RuleBase" id="RU363000"/>
    </source>
</evidence>
<evidence type="ECO:0000256" key="10">
    <source>
        <dbReference type="ARBA" id="ARBA00023128"/>
    </source>
</evidence>
<keyword evidence="8 13" id="KW-1133">Transmembrane helix</keyword>
<evidence type="ECO:0000256" key="4">
    <source>
        <dbReference type="ARBA" id="ARBA00018116"/>
    </source>
</evidence>
<dbReference type="STRING" id="644352.J3NRZ1"/>
<keyword evidence="5 13" id="KW-0812">Transmembrane</keyword>
<dbReference type="PANTHER" id="PTHR15415:SF7">
    <property type="entry name" value="MICOS COMPLEX SUBUNIT MIC60"/>
    <property type="match status" value="1"/>
</dbReference>
<dbReference type="EnsemblFungi" id="EJT78947">
    <property type="protein sequence ID" value="EJT78947"/>
    <property type="gene ID" value="GGTG_04039"/>
</dbReference>
<name>J3NRZ1_GAET3</name>